<dbReference type="EMBL" id="JAHLKM010000043">
    <property type="protein sequence ID" value="MCQ4334879.1"/>
    <property type="molecule type" value="Genomic_DNA"/>
</dbReference>
<reference evidence="1" key="1">
    <citation type="journal article" date="2023" name="Front. Microbiol.">
        <title>Genomic-based phylogenetic and metabolic analyses of the genus Natronomonas, and description of Natronomonas aquatica sp. nov.</title>
        <authorList>
            <person name="Garcia-Roldan A."/>
            <person name="Duran-Viseras A."/>
            <person name="de la Haba R.R."/>
            <person name="Corral P."/>
            <person name="Sanchez-Porro C."/>
            <person name="Ventosa A."/>
        </authorList>
    </citation>
    <scope>NUCLEOTIDE SEQUENCE</scope>
    <source>
        <strain evidence="1">F2-12</strain>
    </source>
</reference>
<name>A0A9R1CTE2_9EURY</name>
<organism evidence="1 2">
    <name type="scientific">Natronomonas aquatica</name>
    <dbReference type="NCBI Taxonomy" id="2841590"/>
    <lineage>
        <taxon>Archaea</taxon>
        <taxon>Methanobacteriati</taxon>
        <taxon>Methanobacteriota</taxon>
        <taxon>Stenosarchaea group</taxon>
        <taxon>Halobacteria</taxon>
        <taxon>Halobacteriales</taxon>
        <taxon>Natronomonadaceae</taxon>
        <taxon>Natronomonas</taxon>
    </lineage>
</organism>
<evidence type="ECO:0000313" key="2">
    <source>
        <dbReference type="Proteomes" id="UP001139494"/>
    </source>
</evidence>
<accession>A0A9R1CTE2</accession>
<dbReference type="AlphaFoldDB" id="A0A9R1CTE2"/>
<dbReference type="Proteomes" id="UP001139494">
    <property type="component" value="Unassembled WGS sequence"/>
</dbReference>
<proteinExistence type="predicted"/>
<sequence>MPADNLTEQLQEHIEELDEHLAVAPNRIEAYYQDEEPAEGFPEYEEPPHQQIIRRGLTAIEFAYEYEQKDPFVDLSINWGTRDIVFAHVGVGLELLLTGIYMKVDPENFILKLRKNDGETPNHDTAKRRVMGFLPDSLSDSQRKQISLVIDIVHEQRNNTVHLGLHGFHQQGLMIAYYEVCAYLAAQFSDEPFSLVEEIEAHRDAAREGVVVSGRPPEHQLPLTDGTE</sequence>
<dbReference type="RefSeq" id="WP_256031117.1">
    <property type="nucleotide sequence ID" value="NZ_JAHLKM010000043.1"/>
</dbReference>
<gene>
    <name evidence="1" type="ORF">KM295_15595</name>
</gene>
<keyword evidence="2" id="KW-1185">Reference proteome</keyword>
<comment type="caution">
    <text evidence="1">The sequence shown here is derived from an EMBL/GenBank/DDBJ whole genome shotgun (WGS) entry which is preliminary data.</text>
</comment>
<evidence type="ECO:0000313" key="1">
    <source>
        <dbReference type="EMBL" id="MCQ4334879.1"/>
    </source>
</evidence>
<protein>
    <submittedName>
        <fullName evidence="1">Uncharacterized protein</fullName>
    </submittedName>
</protein>